<sequence>MDTGASSHITGDPGKISVSNVNSPIKYIIVGNGNRVPIHGSGHTTLTTPSKTLNLENVLYTPHIVKNLISVRKFAIDNFVKVEFDPFGFTVKDFQSGTFLSRHDSSSSLYPFTNTASATAFTAFAASDFWHDRLGHPGIPIMNFFRSSTLISCNKQSCSSLCKSCQISKHKRLLFYRSMSSTLLPFDIIHCDLWTSPIESKTGFKYYMVLIDDFTNFAWVFPLKYKSDTYNKFIQFHKFIKTQFNMAIKSFQCDLGGEFDNHVFKKFAISNGLQFRFSCPHTSQQNGKSERMIRRLNEIMFCLLTHASLPNQLWVDALHTAAYLHNILPSASHNFITPTFRLYGRHPSYENLRVFGCLCYPNLSSTRPHKLSPRSTTCVFLGYPENYRGYRCLNLATGRIILSRHVTFDENIFPFATSTPPNHSFLESDPSPIHTHTQFFSPHNNQPSPPTPTNNLTSAPNAPPAPPSPTPPHNSPPPPPPPPPQNNPVLPTHHSPSSSHPMQTRSRTGITKPKIPFTLHTNTLSPVPKSHVQALSDPNWHAAMTDEYKALMDNKTWELVTRPSDAPVIRCMWLFRHKFHADGTLQRYKARLVVNGKSQQVGVDCNETFSSVVKPTTIRTVLSLAVSRGWPIKQLDVKNAFLHGDLQETVYMHQPPGFKDPATPEFVCKLKKSLYGLKQAPRAWYQRFASFITKCGFKSAATDTSLFVYKKGTCLAYLLLYVDDIIFTASDPTFIQDTITKLSTEFAMTELGNLHHFLGITATQHNGGLFLSQEHYTHQIIERANMKNCKPCATPVDTDSKLSATSGPRVSDGELYRSLAGALQYLTFTRPDITYAVQQICLFMHDPREPHFQFLKRIIRYLKGTANQGLVIRPSKSVNLTAYSDADWGGCPDSHRSTSGYCVFLGDNIVSWSSKRQTTISRSSAEAEYRGVANTVAETTWLRNLLTELHVPITRATLVYCDNISL</sequence>
<dbReference type="SUPFAM" id="SSF56672">
    <property type="entry name" value="DNA/RNA polymerases"/>
    <property type="match status" value="1"/>
</dbReference>
<name>A0AAD8K8T4_TARER</name>
<dbReference type="PROSITE" id="PS50994">
    <property type="entry name" value="INTEGRASE"/>
    <property type="match status" value="1"/>
</dbReference>
<dbReference type="SUPFAM" id="SSF53098">
    <property type="entry name" value="Ribonuclease H-like"/>
    <property type="match status" value="1"/>
</dbReference>
<keyword evidence="1" id="KW-0378">Hydrolase</keyword>
<evidence type="ECO:0000256" key="2">
    <source>
        <dbReference type="SAM" id="MobiDB-lite"/>
    </source>
</evidence>
<keyword evidence="1" id="KW-0645">Protease</keyword>
<feature type="compositionally biased region" description="Pro residues" evidence="2">
    <location>
        <begin position="461"/>
        <end position="486"/>
    </location>
</feature>
<dbReference type="PANTHER" id="PTHR11439">
    <property type="entry name" value="GAG-POL-RELATED RETROTRANSPOSON"/>
    <property type="match status" value="1"/>
</dbReference>
<dbReference type="Pfam" id="PF13976">
    <property type="entry name" value="gag_pre-integrs"/>
    <property type="match status" value="1"/>
</dbReference>
<accession>A0AAD8K8T4</accession>
<evidence type="ECO:0000256" key="1">
    <source>
        <dbReference type="ARBA" id="ARBA00022750"/>
    </source>
</evidence>
<gene>
    <name evidence="4" type="ORF">QVD17_30922</name>
</gene>
<evidence type="ECO:0000313" key="4">
    <source>
        <dbReference type="EMBL" id="KAK1415150.1"/>
    </source>
</evidence>
<reference evidence="4" key="1">
    <citation type="journal article" date="2023" name="bioRxiv">
        <title>Improved chromosome-level genome assembly for marigold (Tagetes erecta).</title>
        <authorList>
            <person name="Jiang F."/>
            <person name="Yuan L."/>
            <person name="Wang S."/>
            <person name="Wang H."/>
            <person name="Xu D."/>
            <person name="Wang A."/>
            <person name="Fan W."/>
        </authorList>
    </citation>
    <scope>NUCLEOTIDE SEQUENCE</scope>
    <source>
        <strain evidence="4">WSJ</strain>
        <tissue evidence="4">Leaf</tissue>
    </source>
</reference>
<dbReference type="GO" id="GO:0003676">
    <property type="term" value="F:nucleic acid binding"/>
    <property type="evidence" value="ECO:0007669"/>
    <property type="project" value="InterPro"/>
</dbReference>
<comment type="caution">
    <text evidence="4">The sequence shown here is derived from an EMBL/GenBank/DDBJ whole genome shotgun (WGS) entry which is preliminary data.</text>
</comment>
<evidence type="ECO:0000259" key="3">
    <source>
        <dbReference type="PROSITE" id="PS50994"/>
    </source>
</evidence>
<dbReference type="Gene3D" id="3.30.420.10">
    <property type="entry name" value="Ribonuclease H-like superfamily/Ribonuclease H"/>
    <property type="match status" value="1"/>
</dbReference>
<dbReference type="PANTHER" id="PTHR11439:SF524">
    <property type="entry name" value="RNA-DIRECTED DNA POLYMERASE, PROTEIN KINASE RLK-PELLE-DLSV FAMILY"/>
    <property type="match status" value="1"/>
</dbReference>
<dbReference type="EMBL" id="JAUHHV010000008">
    <property type="protein sequence ID" value="KAK1415150.1"/>
    <property type="molecule type" value="Genomic_DNA"/>
</dbReference>
<feature type="compositionally biased region" description="Low complexity" evidence="2">
    <location>
        <begin position="487"/>
        <end position="501"/>
    </location>
</feature>
<keyword evidence="5" id="KW-1185">Reference proteome</keyword>
<dbReference type="GO" id="GO:0004190">
    <property type="term" value="F:aspartic-type endopeptidase activity"/>
    <property type="evidence" value="ECO:0007669"/>
    <property type="project" value="UniProtKB-KW"/>
</dbReference>
<dbReference type="AlphaFoldDB" id="A0AAD8K8T4"/>
<dbReference type="InterPro" id="IPR001584">
    <property type="entry name" value="Integrase_cat-core"/>
</dbReference>
<dbReference type="InterPro" id="IPR054722">
    <property type="entry name" value="PolX-like_BBD"/>
</dbReference>
<dbReference type="GO" id="GO:0015074">
    <property type="term" value="P:DNA integration"/>
    <property type="evidence" value="ECO:0007669"/>
    <property type="project" value="InterPro"/>
</dbReference>
<dbReference type="Pfam" id="PF00665">
    <property type="entry name" value="rve"/>
    <property type="match status" value="1"/>
</dbReference>
<dbReference type="InterPro" id="IPR057670">
    <property type="entry name" value="SH3_retrovirus"/>
</dbReference>
<dbReference type="InterPro" id="IPR012337">
    <property type="entry name" value="RNaseH-like_sf"/>
</dbReference>
<dbReference type="InterPro" id="IPR025724">
    <property type="entry name" value="GAG-pre-integrase_dom"/>
</dbReference>
<dbReference type="Pfam" id="PF07727">
    <property type="entry name" value="RVT_2"/>
    <property type="match status" value="1"/>
</dbReference>
<feature type="domain" description="Integrase catalytic" evidence="3">
    <location>
        <begin position="181"/>
        <end position="346"/>
    </location>
</feature>
<keyword evidence="1" id="KW-0064">Aspartyl protease</keyword>
<dbReference type="InterPro" id="IPR013103">
    <property type="entry name" value="RVT_2"/>
</dbReference>
<dbReference type="InterPro" id="IPR036397">
    <property type="entry name" value="RNaseH_sf"/>
</dbReference>
<dbReference type="Proteomes" id="UP001229421">
    <property type="component" value="Unassembled WGS sequence"/>
</dbReference>
<dbReference type="Pfam" id="PF25597">
    <property type="entry name" value="SH3_retrovirus"/>
    <property type="match status" value="1"/>
</dbReference>
<evidence type="ECO:0000313" key="5">
    <source>
        <dbReference type="Proteomes" id="UP001229421"/>
    </source>
</evidence>
<dbReference type="InterPro" id="IPR043502">
    <property type="entry name" value="DNA/RNA_pol_sf"/>
</dbReference>
<organism evidence="4 5">
    <name type="scientific">Tagetes erecta</name>
    <name type="common">African marigold</name>
    <dbReference type="NCBI Taxonomy" id="13708"/>
    <lineage>
        <taxon>Eukaryota</taxon>
        <taxon>Viridiplantae</taxon>
        <taxon>Streptophyta</taxon>
        <taxon>Embryophyta</taxon>
        <taxon>Tracheophyta</taxon>
        <taxon>Spermatophyta</taxon>
        <taxon>Magnoliopsida</taxon>
        <taxon>eudicotyledons</taxon>
        <taxon>Gunneridae</taxon>
        <taxon>Pentapetalae</taxon>
        <taxon>asterids</taxon>
        <taxon>campanulids</taxon>
        <taxon>Asterales</taxon>
        <taxon>Asteraceae</taxon>
        <taxon>Asteroideae</taxon>
        <taxon>Heliantheae alliance</taxon>
        <taxon>Tageteae</taxon>
        <taxon>Tagetes</taxon>
    </lineage>
</organism>
<dbReference type="CDD" id="cd09272">
    <property type="entry name" value="RNase_HI_RT_Ty1"/>
    <property type="match status" value="1"/>
</dbReference>
<dbReference type="Pfam" id="PF22936">
    <property type="entry name" value="Pol_BBD"/>
    <property type="match status" value="1"/>
</dbReference>
<proteinExistence type="predicted"/>
<feature type="region of interest" description="Disordered" evidence="2">
    <location>
        <begin position="419"/>
        <end position="508"/>
    </location>
</feature>
<protein>
    <recommendedName>
        <fullName evidence="3">Integrase catalytic domain-containing protein</fullName>
    </recommendedName>
</protein>